<proteinExistence type="inferred from homology"/>
<evidence type="ECO:0000256" key="7">
    <source>
        <dbReference type="SAM" id="Coils"/>
    </source>
</evidence>
<dbReference type="EMBL" id="RXIC02000025">
    <property type="protein sequence ID" value="KAB1208623.1"/>
    <property type="molecule type" value="Genomic_DNA"/>
</dbReference>
<accession>A0A6A1V798</accession>
<dbReference type="GO" id="GO:0051301">
    <property type="term" value="P:cell division"/>
    <property type="evidence" value="ECO:0007669"/>
    <property type="project" value="UniProtKB-KW"/>
</dbReference>
<keyword evidence="4" id="KW-0498">Mitosis</keyword>
<keyword evidence="6" id="KW-0131">Cell cycle</keyword>
<evidence type="ECO:0000313" key="9">
    <source>
        <dbReference type="EMBL" id="KAB1208623.1"/>
    </source>
</evidence>
<keyword evidence="7" id="KW-0175">Coiled coil</keyword>
<dbReference type="GO" id="GO:0007094">
    <property type="term" value="P:mitotic spindle assembly checkpoint signaling"/>
    <property type="evidence" value="ECO:0007669"/>
    <property type="project" value="InterPro"/>
</dbReference>
<sequence length="711" mass="81352">MILRTPPPKRQRSEARAPESPSMAGSDLPLVIYEDPPSAVPQAHPSSDEHLLCTYQCRQMRSIRAIGFYCGLKNFFLLSLKVKSDFFDSLSSAEKQVHEYESRLKTLDENFSNVEAERKRFLDQLLNAEQELAAAKGREQALQEQLLKEVNDFQERFKKQIHAQSELEVKFHNEMKLRLKAEASAASAEEKASILERKLSHLSESIEKEKKHFQQEIERLKRESRLSVSRVNADCLHQKGEAEKKLSSLTFQEVPSADNNILVKHLQEELRNYESEVREARKLRASHENVELLREKLLEEKGRRERAEAEFSKLHEFEMNMKKLEDELSSWKLMMKEIPGVSCSGDIPVKFAALQKEVIDGMMKVGEANARLKQLEVALDAAQSGKQNAETEAALTKEKAEASKSEAKRIELMLSVVTNERDGLRDLVNELKRRKNDESGDETSSTPVVQELESSLANKELYIKDLEGSLHEQKEVNSCQHEEIKLLNERLNNEARRIKSLEREGDRLRSEISLLESKLGHGDYSAANTKVLRMVNTLAVDNEAKQTIEALRTELQKTKEKLQAVEELKSQSGDAGQLVDSYISGKITQLKEQIATLEKREERYKTVFADRISVFRRACCELFGYKIVMDEHQRSNGIPVTRFTLQSIYAQSDDEKLEFDYESGNTIILANDYTSQTEISHQVDIFIRKLNSIPAFTANLTVESFNRRTLS</sequence>
<comment type="caution">
    <text evidence="9">The sequence shown here is derived from an EMBL/GenBank/DDBJ whole genome shotgun (WGS) entry which is preliminary data.</text>
</comment>
<gene>
    <name evidence="9" type="ORF">CJ030_MR7G007727</name>
</gene>
<dbReference type="GO" id="GO:0005635">
    <property type="term" value="C:nuclear envelope"/>
    <property type="evidence" value="ECO:0007669"/>
    <property type="project" value="TreeGrafter"/>
</dbReference>
<comment type="similarity">
    <text evidence="2">Belongs to the MAD1 family.</text>
</comment>
<keyword evidence="5" id="KW-0539">Nucleus</keyword>
<dbReference type="Pfam" id="PF05557">
    <property type="entry name" value="MAD"/>
    <property type="match status" value="1"/>
</dbReference>
<keyword evidence="10" id="KW-1185">Reference proteome</keyword>
<dbReference type="AlphaFoldDB" id="A0A6A1V798"/>
<evidence type="ECO:0000313" key="10">
    <source>
        <dbReference type="Proteomes" id="UP000516437"/>
    </source>
</evidence>
<dbReference type="PANTHER" id="PTHR23168">
    <property type="entry name" value="MITOTIC SPINDLE ASSEMBLY CHECKPOINT PROTEIN MAD1 MITOTIC ARREST DEFICIENT-LIKE PROTEIN 1"/>
    <property type="match status" value="1"/>
</dbReference>
<dbReference type="GO" id="GO:0072686">
    <property type="term" value="C:mitotic spindle"/>
    <property type="evidence" value="ECO:0007669"/>
    <property type="project" value="TreeGrafter"/>
</dbReference>
<dbReference type="PANTHER" id="PTHR23168:SF0">
    <property type="entry name" value="MITOTIC SPINDLE ASSEMBLY CHECKPOINT PROTEIN MAD1"/>
    <property type="match status" value="1"/>
</dbReference>
<evidence type="ECO:0000256" key="1">
    <source>
        <dbReference type="ARBA" id="ARBA00004123"/>
    </source>
</evidence>
<evidence type="ECO:0000256" key="4">
    <source>
        <dbReference type="ARBA" id="ARBA00022776"/>
    </source>
</evidence>
<reference evidence="9 10" key="1">
    <citation type="journal article" date="2019" name="Plant Biotechnol. J.">
        <title>The red bayberry genome and genetic basis of sex determination.</title>
        <authorList>
            <person name="Jia H.M."/>
            <person name="Jia H.J."/>
            <person name="Cai Q.L."/>
            <person name="Wang Y."/>
            <person name="Zhao H.B."/>
            <person name="Yang W.F."/>
            <person name="Wang G.Y."/>
            <person name="Li Y.H."/>
            <person name="Zhan D.L."/>
            <person name="Shen Y.T."/>
            <person name="Niu Q.F."/>
            <person name="Chang L."/>
            <person name="Qiu J."/>
            <person name="Zhao L."/>
            <person name="Xie H.B."/>
            <person name="Fu W.Y."/>
            <person name="Jin J."/>
            <person name="Li X.W."/>
            <person name="Jiao Y."/>
            <person name="Zhou C.C."/>
            <person name="Tu T."/>
            <person name="Chai C.Y."/>
            <person name="Gao J.L."/>
            <person name="Fan L.J."/>
            <person name="van de Weg E."/>
            <person name="Wang J.Y."/>
            <person name="Gao Z.S."/>
        </authorList>
    </citation>
    <scope>NUCLEOTIDE SEQUENCE [LARGE SCALE GENOMIC DNA]</scope>
    <source>
        <tissue evidence="9">Leaves</tissue>
    </source>
</reference>
<dbReference type="Gene3D" id="3.30.457.60">
    <property type="match status" value="1"/>
</dbReference>
<dbReference type="Gene3D" id="1.20.5.170">
    <property type="match status" value="1"/>
</dbReference>
<comment type="subcellular location">
    <subcellularLocation>
        <location evidence="1">Nucleus</location>
    </subcellularLocation>
</comment>
<organism evidence="9 10">
    <name type="scientific">Morella rubra</name>
    <name type="common">Chinese bayberry</name>
    <dbReference type="NCBI Taxonomy" id="262757"/>
    <lineage>
        <taxon>Eukaryota</taxon>
        <taxon>Viridiplantae</taxon>
        <taxon>Streptophyta</taxon>
        <taxon>Embryophyta</taxon>
        <taxon>Tracheophyta</taxon>
        <taxon>Spermatophyta</taxon>
        <taxon>Magnoliopsida</taxon>
        <taxon>eudicotyledons</taxon>
        <taxon>Gunneridae</taxon>
        <taxon>Pentapetalae</taxon>
        <taxon>rosids</taxon>
        <taxon>fabids</taxon>
        <taxon>Fagales</taxon>
        <taxon>Myricaceae</taxon>
        <taxon>Morella</taxon>
    </lineage>
</organism>
<protein>
    <submittedName>
        <fullName evidence="9">Mitotic spindle assembly checkpoint protein MAD1</fullName>
    </submittedName>
</protein>
<dbReference type="SUPFAM" id="SSF75704">
    <property type="entry name" value="Mitotic arrest deficient-like 1, Mad1"/>
    <property type="match status" value="1"/>
</dbReference>
<dbReference type="GO" id="GO:0000776">
    <property type="term" value="C:kinetochore"/>
    <property type="evidence" value="ECO:0007669"/>
    <property type="project" value="TreeGrafter"/>
</dbReference>
<feature type="coiled-coil region" evidence="7">
    <location>
        <begin position="178"/>
        <end position="223"/>
    </location>
</feature>
<feature type="region of interest" description="Disordered" evidence="8">
    <location>
        <begin position="1"/>
        <end position="28"/>
    </location>
</feature>
<dbReference type="Proteomes" id="UP000516437">
    <property type="component" value="Chromosome 7"/>
</dbReference>
<feature type="coiled-coil region" evidence="7">
    <location>
        <begin position="365"/>
        <end position="607"/>
    </location>
</feature>
<evidence type="ECO:0000256" key="2">
    <source>
        <dbReference type="ARBA" id="ARBA00008029"/>
    </source>
</evidence>
<dbReference type="Gene3D" id="6.10.250.90">
    <property type="match status" value="1"/>
</dbReference>
<dbReference type="InterPro" id="IPR008672">
    <property type="entry name" value="Mad1"/>
</dbReference>
<dbReference type="OrthoDB" id="331602at2759"/>
<dbReference type="FunFam" id="3.30.457.60:FF:000004">
    <property type="entry name" value="Mitotic spindle checkpoint protein MAD1"/>
    <property type="match status" value="1"/>
</dbReference>
<feature type="coiled-coil region" evidence="7">
    <location>
        <begin position="90"/>
        <end position="145"/>
    </location>
</feature>
<feature type="coiled-coil region" evidence="7">
    <location>
        <begin position="263"/>
        <end position="334"/>
    </location>
</feature>
<evidence type="ECO:0000256" key="5">
    <source>
        <dbReference type="ARBA" id="ARBA00023242"/>
    </source>
</evidence>
<evidence type="ECO:0000256" key="6">
    <source>
        <dbReference type="ARBA" id="ARBA00023306"/>
    </source>
</evidence>
<dbReference type="GO" id="GO:0051315">
    <property type="term" value="P:attachment of mitotic spindle microtubules to kinetochore"/>
    <property type="evidence" value="ECO:0007669"/>
    <property type="project" value="TreeGrafter"/>
</dbReference>
<keyword evidence="3" id="KW-0132">Cell division</keyword>
<evidence type="ECO:0000256" key="3">
    <source>
        <dbReference type="ARBA" id="ARBA00022618"/>
    </source>
</evidence>
<evidence type="ECO:0000256" key="8">
    <source>
        <dbReference type="SAM" id="MobiDB-lite"/>
    </source>
</evidence>
<name>A0A6A1V798_9ROSI</name>